<evidence type="ECO:0000313" key="3">
    <source>
        <dbReference type="Proteomes" id="UP000324222"/>
    </source>
</evidence>
<proteinExistence type="predicted"/>
<organism evidence="2 3">
    <name type="scientific">Portunus trituberculatus</name>
    <name type="common">Swimming crab</name>
    <name type="synonym">Neptunus trituberculatus</name>
    <dbReference type="NCBI Taxonomy" id="210409"/>
    <lineage>
        <taxon>Eukaryota</taxon>
        <taxon>Metazoa</taxon>
        <taxon>Ecdysozoa</taxon>
        <taxon>Arthropoda</taxon>
        <taxon>Crustacea</taxon>
        <taxon>Multicrustacea</taxon>
        <taxon>Malacostraca</taxon>
        <taxon>Eumalacostraca</taxon>
        <taxon>Eucarida</taxon>
        <taxon>Decapoda</taxon>
        <taxon>Pleocyemata</taxon>
        <taxon>Brachyura</taxon>
        <taxon>Eubrachyura</taxon>
        <taxon>Portunoidea</taxon>
        <taxon>Portunidae</taxon>
        <taxon>Portuninae</taxon>
        <taxon>Portunus</taxon>
    </lineage>
</organism>
<accession>A0A5B7K029</accession>
<reference evidence="2 3" key="1">
    <citation type="submission" date="2019-05" db="EMBL/GenBank/DDBJ databases">
        <title>Another draft genome of Portunus trituberculatus and its Hox gene families provides insights of decapod evolution.</title>
        <authorList>
            <person name="Jeong J.-H."/>
            <person name="Song I."/>
            <person name="Kim S."/>
            <person name="Choi T."/>
            <person name="Kim D."/>
            <person name="Ryu S."/>
            <person name="Kim W."/>
        </authorList>
    </citation>
    <scope>NUCLEOTIDE SEQUENCE [LARGE SCALE GENOMIC DNA]</scope>
    <source>
        <tissue evidence="2">Muscle</tissue>
    </source>
</reference>
<protein>
    <submittedName>
        <fullName evidence="2">Uncharacterized protein</fullName>
    </submittedName>
</protein>
<feature type="region of interest" description="Disordered" evidence="1">
    <location>
        <begin position="1"/>
        <end position="21"/>
    </location>
</feature>
<name>A0A5B7K029_PORTR</name>
<dbReference type="Proteomes" id="UP000324222">
    <property type="component" value="Unassembled WGS sequence"/>
</dbReference>
<keyword evidence="3" id="KW-1185">Reference proteome</keyword>
<evidence type="ECO:0000256" key="1">
    <source>
        <dbReference type="SAM" id="MobiDB-lite"/>
    </source>
</evidence>
<sequence length="107" mass="11781">MGKTGWVTSRQPSKKGTLMTPDRHTVEENTKIPIFTYIIKLLTHSEVTWALADLTDDKLTLGEIPSNVLNTASGISVPEELVRHRYLHVLSSDLRPGYSAVGAGITH</sequence>
<dbReference type="AlphaFoldDB" id="A0A5B7K029"/>
<feature type="compositionally biased region" description="Polar residues" evidence="1">
    <location>
        <begin position="1"/>
        <end position="11"/>
    </location>
</feature>
<dbReference type="EMBL" id="VSRR010120707">
    <property type="protein sequence ID" value="MPC99963.1"/>
    <property type="molecule type" value="Genomic_DNA"/>
</dbReference>
<gene>
    <name evidence="2" type="ORF">E2C01_095410</name>
</gene>
<evidence type="ECO:0000313" key="2">
    <source>
        <dbReference type="EMBL" id="MPC99963.1"/>
    </source>
</evidence>
<comment type="caution">
    <text evidence="2">The sequence shown here is derived from an EMBL/GenBank/DDBJ whole genome shotgun (WGS) entry which is preliminary data.</text>
</comment>